<evidence type="ECO:0000313" key="3">
    <source>
        <dbReference type="Proteomes" id="UP000807769"/>
    </source>
</evidence>
<feature type="transmembrane region" description="Helical" evidence="1">
    <location>
        <begin position="20"/>
        <end position="44"/>
    </location>
</feature>
<gene>
    <name evidence="2" type="ORF">BJ212DRAFT_1225481</name>
</gene>
<feature type="non-terminal residue" evidence="2">
    <location>
        <position position="1"/>
    </location>
</feature>
<dbReference type="OrthoDB" id="3232986at2759"/>
<dbReference type="GeneID" id="64623463"/>
<feature type="non-terminal residue" evidence="2">
    <location>
        <position position="110"/>
    </location>
</feature>
<reference evidence="2" key="1">
    <citation type="journal article" date="2020" name="New Phytol.">
        <title>Comparative genomics reveals dynamic genome evolution in host specialist ectomycorrhizal fungi.</title>
        <authorList>
            <person name="Lofgren L.A."/>
            <person name="Nguyen N.H."/>
            <person name="Vilgalys R."/>
            <person name="Ruytinx J."/>
            <person name="Liao H.L."/>
            <person name="Branco S."/>
            <person name="Kuo A."/>
            <person name="LaButti K."/>
            <person name="Lipzen A."/>
            <person name="Andreopoulos W."/>
            <person name="Pangilinan J."/>
            <person name="Riley R."/>
            <person name="Hundley H."/>
            <person name="Na H."/>
            <person name="Barry K."/>
            <person name="Grigoriev I.V."/>
            <person name="Stajich J.E."/>
            <person name="Kennedy P.G."/>
        </authorList>
    </citation>
    <scope>NUCLEOTIDE SEQUENCE</scope>
    <source>
        <strain evidence="2">MN1</strain>
    </source>
</reference>
<proteinExistence type="predicted"/>
<comment type="caution">
    <text evidence="2">The sequence shown here is derived from an EMBL/GenBank/DDBJ whole genome shotgun (WGS) entry which is preliminary data.</text>
</comment>
<keyword evidence="1" id="KW-0472">Membrane</keyword>
<dbReference type="Proteomes" id="UP000807769">
    <property type="component" value="Unassembled WGS sequence"/>
</dbReference>
<name>A0A9P7DTC7_9AGAM</name>
<accession>A0A9P7DTC7</accession>
<dbReference type="RefSeq" id="XP_041186273.1">
    <property type="nucleotide sequence ID" value="XM_041329446.1"/>
</dbReference>
<keyword evidence="1" id="KW-1133">Transmembrane helix</keyword>
<dbReference type="AlphaFoldDB" id="A0A9P7DTC7"/>
<keyword evidence="3" id="KW-1185">Reference proteome</keyword>
<organism evidence="2 3">
    <name type="scientific">Suillus subaureus</name>
    <dbReference type="NCBI Taxonomy" id="48587"/>
    <lineage>
        <taxon>Eukaryota</taxon>
        <taxon>Fungi</taxon>
        <taxon>Dikarya</taxon>
        <taxon>Basidiomycota</taxon>
        <taxon>Agaricomycotina</taxon>
        <taxon>Agaricomycetes</taxon>
        <taxon>Agaricomycetidae</taxon>
        <taxon>Boletales</taxon>
        <taxon>Suillineae</taxon>
        <taxon>Suillaceae</taxon>
        <taxon>Suillus</taxon>
    </lineage>
</organism>
<dbReference type="EMBL" id="JABBWG010000078">
    <property type="protein sequence ID" value="KAG1802454.1"/>
    <property type="molecule type" value="Genomic_DNA"/>
</dbReference>
<evidence type="ECO:0000256" key="1">
    <source>
        <dbReference type="SAM" id="Phobius"/>
    </source>
</evidence>
<protein>
    <submittedName>
        <fullName evidence="2">Uncharacterized protein</fullName>
    </submittedName>
</protein>
<evidence type="ECO:0000313" key="2">
    <source>
        <dbReference type="EMBL" id="KAG1802454.1"/>
    </source>
</evidence>
<sequence length="110" mass="12645">HFKQGISMLKQVTRRAQWDIQCYLVAVITNAAPPGIVIAVHVLMDFHYLSQAVTIDKKQCQKTLNALKMFHDHKHEVIMHSGHWGAKSKNILDNWYIPKLKIMQSVVLSI</sequence>
<keyword evidence="1" id="KW-0812">Transmembrane</keyword>